<organism evidence="2 3">
    <name type="scientific">Streptomyces prasinosporus</name>
    <dbReference type="NCBI Taxonomy" id="68256"/>
    <lineage>
        <taxon>Bacteria</taxon>
        <taxon>Bacillati</taxon>
        <taxon>Actinomycetota</taxon>
        <taxon>Actinomycetes</taxon>
        <taxon>Kitasatosporales</taxon>
        <taxon>Streptomycetaceae</taxon>
        <taxon>Streptomyces</taxon>
        <taxon>Streptomyces albogriseolus group</taxon>
    </lineage>
</organism>
<evidence type="ECO:0000313" key="3">
    <source>
        <dbReference type="Proteomes" id="UP001501455"/>
    </source>
</evidence>
<evidence type="ECO:0000256" key="1">
    <source>
        <dbReference type="SAM" id="Phobius"/>
    </source>
</evidence>
<gene>
    <name evidence="2" type="ORF">GCM10019016_100630</name>
</gene>
<evidence type="ECO:0000313" key="2">
    <source>
        <dbReference type="EMBL" id="GAA3502953.1"/>
    </source>
</evidence>
<feature type="transmembrane region" description="Helical" evidence="1">
    <location>
        <begin position="21"/>
        <end position="40"/>
    </location>
</feature>
<keyword evidence="1" id="KW-0472">Membrane</keyword>
<dbReference type="EMBL" id="BAAAXF010000073">
    <property type="protein sequence ID" value="GAA3502953.1"/>
    <property type="molecule type" value="Genomic_DNA"/>
</dbReference>
<keyword evidence="1" id="KW-1133">Transmembrane helix</keyword>
<feature type="transmembrane region" description="Helical" evidence="1">
    <location>
        <begin position="108"/>
        <end position="127"/>
    </location>
</feature>
<comment type="caution">
    <text evidence="2">The sequence shown here is derived from an EMBL/GenBank/DDBJ whole genome shotgun (WGS) entry which is preliminary data.</text>
</comment>
<name>A0ABP6U5H3_9ACTN</name>
<keyword evidence="3" id="KW-1185">Reference proteome</keyword>
<sequence>MTGAGRGENTLLAELRTTRSRVAATLGLAVVVNLFLGYVGNSVIDMPWRLLETWVLPRHGWAEQPSPADTDDGMGPAVAAIVLLTVPYLLMCVFANYLVVQAVNVFRAWYAFVAAAALIAPAVAFTIDPMLYAEIPRP</sequence>
<accession>A0ABP6U5H3</accession>
<dbReference type="Proteomes" id="UP001501455">
    <property type="component" value="Unassembled WGS sequence"/>
</dbReference>
<reference evidence="3" key="1">
    <citation type="journal article" date="2019" name="Int. J. Syst. Evol. Microbiol.">
        <title>The Global Catalogue of Microorganisms (GCM) 10K type strain sequencing project: providing services to taxonomists for standard genome sequencing and annotation.</title>
        <authorList>
            <consortium name="The Broad Institute Genomics Platform"/>
            <consortium name="The Broad Institute Genome Sequencing Center for Infectious Disease"/>
            <person name="Wu L."/>
            <person name="Ma J."/>
        </authorList>
    </citation>
    <scope>NUCLEOTIDE SEQUENCE [LARGE SCALE GENOMIC DNA]</scope>
    <source>
        <strain evidence="3">JCM 4816</strain>
    </source>
</reference>
<feature type="transmembrane region" description="Helical" evidence="1">
    <location>
        <begin position="77"/>
        <end position="99"/>
    </location>
</feature>
<protein>
    <submittedName>
        <fullName evidence="2">Uncharacterized protein</fullName>
    </submittedName>
</protein>
<keyword evidence="1" id="KW-0812">Transmembrane</keyword>
<proteinExistence type="predicted"/>
<dbReference type="RefSeq" id="WP_193457825.1">
    <property type="nucleotide sequence ID" value="NZ_BAAAXF010000073.1"/>
</dbReference>